<reference evidence="2" key="2">
    <citation type="submission" date="2023-04" db="EMBL/GenBank/DDBJ databases">
        <authorList>
            <person name="Bruccoleri R.E."/>
            <person name="Oakeley E.J."/>
            <person name="Faust A.-M."/>
            <person name="Dessus-Babus S."/>
            <person name="Altorfer M."/>
            <person name="Burckhardt D."/>
            <person name="Oertli M."/>
            <person name="Naumann U."/>
            <person name="Petersen F."/>
            <person name="Wong J."/>
        </authorList>
    </citation>
    <scope>NUCLEOTIDE SEQUENCE</scope>
    <source>
        <strain evidence="2">GSM-AAB239-AS_SAM_17_03QT</strain>
        <tissue evidence="2">Leaf</tissue>
    </source>
</reference>
<keyword evidence="1" id="KW-0812">Transmembrane</keyword>
<evidence type="ECO:0000256" key="1">
    <source>
        <dbReference type="SAM" id="Phobius"/>
    </source>
</evidence>
<proteinExistence type="predicted"/>
<organism evidence="2 4">
    <name type="scientific">Iris pallida</name>
    <name type="common">Sweet iris</name>
    <dbReference type="NCBI Taxonomy" id="29817"/>
    <lineage>
        <taxon>Eukaryota</taxon>
        <taxon>Viridiplantae</taxon>
        <taxon>Streptophyta</taxon>
        <taxon>Embryophyta</taxon>
        <taxon>Tracheophyta</taxon>
        <taxon>Spermatophyta</taxon>
        <taxon>Magnoliopsida</taxon>
        <taxon>Liliopsida</taxon>
        <taxon>Asparagales</taxon>
        <taxon>Iridaceae</taxon>
        <taxon>Iridoideae</taxon>
        <taxon>Irideae</taxon>
        <taxon>Iris</taxon>
    </lineage>
</organism>
<dbReference type="EMBL" id="JANAVB010009201">
    <property type="protein sequence ID" value="KAJ6840620.1"/>
    <property type="molecule type" value="Genomic_DNA"/>
</dbReference>
<name>A0AAX6FXD1_IRIPA</name>
<dbReference type="Proteomes" id="UP001140949">
    <property type="component" value="Unassembled WGS sequence"/>
</dbReference>
<feature type="transmembrane region" description="Helical" evidence="1">
    <location>
        <begin position="16"/>
        <end position="39"/>
    </location>
</feature>
<gene>
    <name evidence="3" type="ORF">M6B38_309255</name>
    <name evidence="2" type="ORF">M6B38_395275</name>
</gene>
<sequence>MSKDCGNHGRDKFFRSVLSCIALLVIIVLIVILIVYLVLRPHKPRFYLQDATVISFNLSSPNILSTYLQAIHQFFFFHLIISILCSDSMLNIFSQSINFF</sequence>
<keyword evidence="1" id="KW-1133">Transmembrane helix</keyword>
<accession>A0AAX6FXD1</accession>
<comment type="caution">
    <text evidence="2">The sequence shown here is derived from an EMBL/GenBank/DDBJ whole genome shotgun (WGS) entry which is preliminary data.</text>
</comment>
<keyword evidence="4" id="KW-1185">Reference proteome</keyword>
<evidence type="ECO:0000313" key="3">
    <source>
        <dbReference type="EMBL" id="KAJ6840620.1"/>
    </source>
</evidence>
<evidence type="ECO:0000313" key="4">
    <source>
        <dbReference type="Proteomes" id="UP001140949"/>
    </source>
</evidence>
<protein>
    <submittedName>
        <fullName evidence="2">NDR1/HIN1-like protein 1</fullName>
    </submittedName>
</protein>
<evidence type="ECO:0000313" key="2">
    <source>
        <dbReference type="EMBL" id="KAJ6821109.1"/>
    </source>
</evidence>
<reference evidence="2" key="1">
    <citation type="journal article" date="2023" name="GigaByte">
        <title>Genome assembly of the bearded iris, Iris pallida Lam.</title>
        <authorList>
            <person name="Bruccoleri R.E."/>
            <person name="Oakeley E.J."/>
            <person name="Faust A.M.E."/>
            <person name="Altorfer M."/>
            <person name="Dessus-Babus S."/>
            <person name="Burckhardt D."/>
            <person name="Oertli M."/>
            <person name="Naumann U."/>
            <person name="Petersen F."/>
            <person name="Wong J."/>
        </authorList>
    </citation>
    <scope>NUCLEOTIDE SEQUENCE</scope>
    <source>
        <strain evidence="2">GSM-AAB239-AS_SAM_17_03QT</strain>
    </source>
</reference>
<keyword evidence="1" id="KW-0472">Membrane</keyword>
<dbReference type="AlphaFoldDB" id="A0AAX6FXD1"/>
<dbReference type="EMBL" id="JANAVB010025196">
    <property type="protein sequence ID" value="KAJ6821109.1"/>
    <property type="molecule type" value="Genomic_DNA"/>
</dbReference>
<feature type="transmembrane region" description="Helical" evidence="1">
    <location>
        <begin position="74"/>
        <end position="93"/>
    </location>
</feature>